<accession>A0AAD3HQX8</accession>
<feature type="transmembrane region" description="Helical" evidence="1">
    <location>
        <begin position="15"/>
        <end position="33"/>
    </location>
</feature>
<proteinExistence type="predicted"/>
<dbReference type="Proteomes" id="UP001054857">
    <property type="component" value="Unassembled WGS sequence"/>
</dbReference>
<keyword evidence="1" id="KW-1133">Transmembrane helix</keyword>
<dbReference type="Pfam" id="PF05608">
    <property type="entry name" value="RTE1"/>
    <property type="match status" value="2"/>
</dbReference>
<dbReference type="GO" id="GO:0005783">
    <property type="term" value="C:endoplasmic reticulum"/>
    <property type="evidence" value="ECO:0007669"/>
    <property type="project" value="TreeGrafter"/>
</dbReference>
<keyword evidence="3" id="KW-1185">Reference proteome</keyword>
<name>A0AAD3HQX8_9CHLO</name>
<dbReference type="AlphaFoldDB" id="A0AAD3HQX8"/>
<dbReference type="GO" id="GO:0009723">
    <property type="term" value="P:response to ethylene"/>
    <property type="evidence" value="ECO:0007669"/>
    <property type="project" value="TreeGrafter"/>
</dbReference>
<dbReference type="EMBL" id="BMAR01000031">
    <property type="protein sequence ID" value="GFR49567.1"/>
    <property type="molecule type" value="Genomic_DNA"/>
</dbReference>
<keyword evidence="1" id="KW-0472">Membrane</keyword>
<dbReference type="InterPro" id="IPR008496">
    <property type="entry name" value="TMEM222/RTE1"/>
</dbReference>
<dbReference type="GO" id="GO:0010104">
    <property type="term" value="P:regulation of ethylene-activated signaling pathway"/>
    <property type="evidence" value="ECO:0007669"/>
    <property type="project" value="TreeGrafter"/>
</dbReference>
<dbReference type="PANTHER" id="PTHR20921">
    <property type="entry name" value="TRANSMEMBRANE PROTEIN 222"/>
    <property type="match status" value="1"/>
</dbReference>
<comment type="caution">
    <text evidence="2">The sequence shown here is derived from an EMBL/GenBank/DDBJ whole genome shotgun (WGS) entry which is preliminary data.</text>
</comment>
<reference evidence="2 3" key="1">
    <citation type="journal article" date="2021" name="Sci. Rep.">
        <title>Genome sequencing of the multicellular alga Astrephomene provides insights into convergent evolution of germ-soma differentiation.</title>
        <authorList>
            <person name="Yamashita S."/>
            <person name="Yamamoto K."/>
            <person name="Matsuzaki R."/>
            <person name="Suzuki S."/>
            <person name="Yamaguchi H."/>
            <person name="Hirooka S."/>
            <person name="Minakuchi Y."/>
            <person name="Miyagishima S."/>
            <person name="Kawachi M."/>
            <person name="Toyoda A."/>
            <person name="Nozaki H."/>
        </authorList>
    </citation>
    <scope>NUCLEOTIDE SEQUENCE [LARGE SCALE GENOMIC DNA]</scope>
    <source>
        <strain evidence="2 3">NIES-4017</strain>
    </source>
</reference>
<evidence type="ECO:0000313" key="2">
    <source>
        <dbReference type="EMBL" id="GFR49567.1"/>
    </source>
</evidence>
<dbReference type="PANTHER" id="PTHR20921:SF0">
    <property type="entry name" value="TRANSMEMBRANE PROTEIN 222"/>
    <property type="match status" value="1"/>
</dbReference>
<sequence length="275" mass="29383">MTASSQPTRSGGRPYAIVWSPIPLISWLMPFIGHMGICSSSGRTYDFAGPFTVNEDCLLFGKPTRYLTLGPQAAKQAAAHSSGARSAATTANPPHSSCCCTEDPEAAAGRPQAAAAQPADLSAVSATCREGEVGVGAARLEASAGATRSASTAAAAAISPHSWDHRLAFAATTYRLMQYNLMTCNCHCFVAHFLNQIAFRGGGWDMVNLAALVFLRGRYTSLGGLLHTWLPWVVLVALGGYFGRLIFLAIYLALCVPLLAWFLVYTWCCWRDLSP</sequence>
<evidence type="ECO:0000256" key="1">
    <source>
        <dbReference type="SAM" id="Phobius"/>
    </source>
</evidence>
<protein>
    <submittedName>
        <fullName evidence="2">Uncharacterized protein</fullName>
    </submittedName>
</protein>
<dbReference type="GO" id="GO:0005794">
    <property type="term" value="C:Golgi apparatus"/>
    <property type="evidence" value="ECO:0007669"/>
    <property type="project" value="TreeGrafter"/>
</dbReference>
<organism evidence="2 3">
    <name type="scientific">Astrephomene gubernaculifera</name>
    <dbReference type="NCBI Taxonomy" id="47775"/>
    <lineage>
        <taxon>Eukaryota</taxon>
        <taxon>Viridiplantae</taxon>
        <taxon>Chlorophyta</taxon>
        <taxon>core chlorophytes</taxon>
        <taxon>Chlorophyceae</taxon>
        <taxon>CS clade</taxon>
        <taxon>Chlamydomonadales</taxon>
        <taxon>Astrephomenaceae</taxon>
        <taxon>Astrephomene</taxon>
    </lineage>
</organism>
<feature type="transmembrane region" description="Helical" evidence="1">
    <location>
        <begin position="248"/>
        <end position="270"/>
    </location>
</feature>
<gene>
    <name evidence="2" type="ORF">Agub_g11614</name>
</gene>
<feature type="transmembrane region" description="Helical" evidence="1">
    <location>
        <begin position="222"/>
        <end position="242"/>
    </location>
</feature>
<keyword evidence="1" id="KW-0812">Transmembrane</keyword>
<evidence type="ECO:0000313" key="3">
    <source>
        <dbReference type="Proteomes" id="UP001054857"/>
    </source>
</evidence>